<dbReference type="Proteomes" id="UP000645828">
    <property type="component" value="Unassembled WGS sequence"/>
</dbReference>
<sequence>MQIFVKVLTGKIITLKVKPSDATDNFKAKIQKKKDYSLYLVLHCKGDLMKTALCQLHPQVINCPNKNCDHTNNLCPKMKVR</sequence>
<evidence type="ECO:0000256" key="4">
    <source>
        <dbReference type="ARBA" id="ARBA00022490"/>
    </source>
</evidence>
<keyword evidence="6" id="KW-0677">Repeat</keyword>
<feature type="domain" description="Large ribosomal subunit protein eL40" evidence="17">
    <location>
        <begin position="54"/>
        <end position="80"/>
    </location>
</feature>
<keyword evidence="11" id="KW-0687">Ribonucleoprotein</keyword>
<dbReference type="Pfam" id="PF01020">
    <property type="entry name" value="Ribosomal_L40e"/>
    <property type="match status" value="1"/>
</dbReference>
<evidence type="ECO:0000256" key="1">
    <source>
        <dbReference type="ARBA" id="ARBA00004123"/>
    </source>
</evidence>
<dbReference type="InterPro" id="IPR029071">
    <property type="entry name" value="Ubiquitin-like_domsf"/>
</dbReference>
<comment type="subcellular location">
    <subcellularLocation>
        <location evidence="2">Cytoplasm</location>
    </subcellularLocation>
    <subcellularLocation>
        <location evidence="1">Nucleus</location>
    </subcellularLocation>
</comment>
<dbReference type="SUPFAM" id="SSF54236">
    <property type="entry name" value="Ubiquitin-like"/>
    <property type="match status" value="1"/>
</dbReference>
<dbReference type="GO" id="GO:1990904">
    <property type="term" value="C:ribonucleoprotein complex"/>
    <property type="evidence" value="ECO:0007669"/>
    <property type="project" value="UniProtKB-KW"/>
</dbReference>
<dbReference type="Gene3D" id="3.10.20.90">
    <property type="entry name" value="Phosphatidylinositol 3-kinase Catalytic Subunit, Chain A, domain 1"/>
    <property type="match status" value="1"/>
</dbReference>
<evidence type="ECO:0000259" key="17">
    <source>
        <dbReference type="Pfam" id="PF01020"/>
    </source>
</evidence>
<gene>
    <name evidence="18" type="ORF">NYPRO_LOCUS21381</name>
</gene>
<keyword evidence="10" id="KW-0539">Nucleus</keyword>
<organism evidence="18 19">
    <name type="scientific">Nyctereutes procyonoides</name>
    <name type="common">Raccoon dog</name>
    <name type="synonym">Canis procyonoides</name>
    <dbReference type="NCBI Taxonomy" id="34880"/>
    <lineage>
        <taxon>Eukaryota</taxon>
        <taxon>Metazoa</taxon>
        <taxon>Chordata</taxon>
        <taxon>Craniata</taxon>
        <taxon>Vertebrata</taxon>
        <taxon>Euteleostomi</taxon>
        <taxon>Mammalia</taxon>
        <taxon>Eutheria</taxon>
        <taxon>Laurasiatheria</taxon>
        <taxon>Carnivora</taxon>
        <taxon>Caniformia</taxon>
        <taxon>Canidae</taxon>
        <taxon>Nyctereutes</taxon>
    </lineage>
</organism>
<dbReference type="InterPro" id="IPR000626">
    <property type="entry name" value="Ubiquitin-like_dom"/>
</dbReference>
<comment type="subunit">
    <text evidence="14">Part of the 60S ribosomal subunit. Interacts with UBQLN1 (via UBA domain).</text>
</comment>
<comment type="caution">
    <text evidence="18">The sequence shown here is derived from an EMBL/GenBank/DDBJ whole genome shotgun (WGS) entry which is preliminary data.</text>
</comment>
<evidence type="ECO:0000256" key="13">
    <source>
        <dbReference type="ARBA" id="ARBA00032326"/>
    </source>
</evidence>
<evidence type="ECO:0000259" key="16">
    <source>
        <dbReference type="Pfam" id="PF00240"/>
    </source>
</evidence>
<keyword evidence="7" id="KW-0013">ADP-ribosylation</keyword>
<evidence type="ECO:0000256" key="6">
    <source>
        <dbReference type="ARBA" id="ARBA00022737"/>
    </source>
</evidence>
<evidence type="ECO:0000256" key="7">
    <source>
        <dbReference type="ARBA" id="ARBA00022765"/>
    </source>
</evidence>
<keyword evidence="9" id="KW-0689">Ribosomal protein</keyword>
<keyword evidence="19" id="KW-1185">Reference proteome</keyword>
<evidence type="ECO:0000256" key="15">
    <source>
        <dbReference type="ARBA" id="ARBA00035298"/>
    </source>
</evidence>
<dbReference type="InterPro" id="IPR001975">
    <property type="entry name" value="Ribosomal_eL40_dom"/>
</dbReference>
<evidence type="ECO:0000256" key="10">
    <source>
        <dbReference type="ARBA" id="ARBA00023242"/>
    </source>
</evidence>
<keyword evidence="4" id="KW-0963">Cytoplasm</keyword>
<accession>A0A811ZIA8</accession>
<feature type="domain" description="Ubiquitin-like" evidence="16">
    <location>
        <begin position="3"/>
        <end position="36"/>
    </location>
</feature>
<evidence type="ECO:0000256" key="12">
    <source>
        <dbReference type="ARBA" id="ARBA00029415"/>
    </source>
</evidence>
<evidence type="ECO:0000313" key="18">
    <source>
        <dbReference type="EMBL" id="CAD7688588.1"/>
    </source>
</evidence>
<reference evidence="18" key="1">
    <citation type="submission" date="2020-12" db="EMBL/GenBank/DDBJ databases">
        <authorList>
            <consortium name="Molecular Ecology Group"/>
        </authorList>
    </citation>
    <scope>NUCLEOTIDE SEQUENCE</scope>
    <source>
        <strain evidence="18">TBG_1078</strain>
    </source>
</reference>
<evidence type="ECO:0000256" key="14">
    <source>
        <dbReference type="ARBA" id="ARBA00035125"/>
    </source>
</evidence>
<dbReference type="GO" id="GO:0006412">
    <property type="term" value="P:translation"/>
    <property type="evidence" value="ECO:0007669"/>
    <property type="project" value="InterPro"/>
</dbReference>
<evidence type="ECO:0000256" key="9">
    <source>
        <dbReference type="ARBA" id="ARBA00022980"/>
    </source>
</evidence>
<evidence type="ECO:0000256" key="11">
    <source>
        <dbReference type="ARBA" id="ARBA00023274"/>
    </source>
</evidence>
<evidence type="ECO:0000256" key="8">
    <source>
        <dbReference type="ARBA" id="ARBA00022843"/>
    </source>
</evidence>
<evidence type="ECO:0000256" key="5">
    <source>
        <dbReference type="ARBA" id="ARBA00022499"/>
    </source>
</evidence>
<proteinExistence type="inferred from homology"/>
<dbReference type="InterPro" id="IPR038587">
    <property type="entry name" value="Ribosomal_eL40_sf"/>
</dbReference>
<protein>
    <recommendedName>
        <fullName evidence="15">Ubiquitin-ribosomal protein eL40 fusion protein</fullName>
    </recommendedName>
    <alternativeName>
        <fullName evidence="13">Ubiquitin A-52 residue ribosomal protein fusion product 1</fullName>
    </alternativeName>
</protein>
<evidence type="ECO:0000256" key="3">
    <source>
        <dbReference type="ARBA" id="ARBA00008430"/>
    </source>
</evidence>
<dbReference type="Pfam" id="PF00240">
    <property type="entry name" value="ubiquitin"/>
    <property type="match status" value="1"/>
</dbReference>
<dbReference type="GO" id="GO:0005634">
    <property type="term" value="C:nucleus"/>
    <property type="evidence" value="ECO:0007669"/>
    <property type="project" value="UniProtKB-SubCell"/>
</dbReference>
<keyword evidence="8" id="KW-0832">Ubl conjugation</keyword>
<dbReference type="Gene3D" id="4.10.1060.50">
    <property type="match status" value="1"/>
</dbReference>
<dbReference type="GO" id="GO:0003735">
    <property type="term" value="F:structural constituent of ribosome"/>
    <property type="evidence" value="ECO:0007669"/>
    <property type="project" value="InterPro"/>
</dbReference>
<comment type="function">
    <text evidence="12">Component of the 60S subunit of the ribosome. Ribosomal protein L40 is essential for translation of a subset of cellular transcripts, and especially for cap-dependent translation of vesicular stomatitis virus mRNAs.</text>
</comment>
<dbReference type="GO" id="GO:0005840">
    <property type="term" value="C:ribosome"/>
    <property type="evidence" value="ECO:0007669"/>
    <property type="project" value="UniProtKB-KW"/>
</dbReference>
<dbReference type="FunFam" id="3.10.20.90:FF:000469">
    <property type="entry name" value="Polyubiquitin-C"/>
    <property type="match status" value="1"/>
</dbReference>
<dbReference type="AlphaFoldDB" id="A0A811ZIA8"/>
<evidence type="ECO:0000256" key="2">
    <source>
        <dbReference type="ARBA" id="ARBA00004496"/>
    </source>
</evidence>
<dbReference type="GO" id="GO:0005737">
    <property type="term" value="C:cytoplasm"/>
    <property type="evidence" value="ECO:0007669"/>
    <property type="project" value="UniProtKB-SubCell"/>
</dbReference>
<evidence type="ECO:0000313" key="19">
    <source>
        <dbReference type="Proteomes" id="UP000645828"/>
    </source>
</evidence>
<keyword evidence="5" id="KW-1017">Isopeptide bond</keyword>
<name>A0A811ZIA8_NYCPR</name>
<comment type="similarity">
    <text evidence="3">Belongs to the ubiquitin family.</text>
</comment>
<dbReference type="EMBL" id="CAJHUB010000768">
    <property type="protein sequence ID" value="CAD7688588.1"/>
    <property type="molecule type" value="Genomic_DNA"/>
</dbReference>